<keyword evidence="1" id="KW-0597">Phosphoprotein</keyword>
<comment type="caution">
    <text evidence="3">The sequence shown here is derived from an EMBL/GenBank/DDBJ whole genome shotgun (WGS) entry which is preliminary data.</text>
</comment>
<dbReference type="EC" id="3.1.3.1" evidence="3"/>
<dbReference type="Proteomes" id="UP000029227">
    <property type="component" value="Unassembled WGS sequence"/>
</dbReference>
<comment type="cofactor">
    <cofactor evidence="2">
        <name>Mg(2+)</name>
        <dbReference type="ChEBI" id="CHEBI:18420"/>
    </cofactor>
    <text evidence="2">Binds 1 Mg(2+) ion.</text>
</comment>
<dbReference type="Pfam" id="PF00245">
    <property type="entry name" value="Alk_phosphatase"/>
    <property type="match status" value="1"/>
</dbReference>
<evidence type="ECO:0000313" key="4">
    <source>
        <dbReference type="Proteomes" id="UP000029227"/>
    </source>
</evidence>
<dbReference type="GO" id="GO:0046872">
    <property type="term" value="F:metal ion binding"/>
    <property type="evidence" value="ECO:0007669"/>
    <property type="project" value="UniProtKB-KW"/>
</dbReference>
<dbReference type="Gene3D" id="3.40.720.10">
    <property type="entry name" value="Alkaline Phosphatase, subunit A"/>
    <property type="match status" value="1"/>
</dbReference>
<dbReference type="PANTHER" id="PTHR11596">
    <property type="entry name" value="ALKALINE PHOSPHATASE"/>
    <property type="match status" value="1"/>
</dbReference>
<evidence type="ECO:0000256" key="1">
    <source>
        <dbReference type="ARBA" id="ARBA00022553"/>
    </source>
</evidence>
<accession>A0A090R1B0</accession>
<dbReference type="SUPFAM" id="SSF53649">
    <property type="entry name" value="Alkaline phosphatase-like"/>
    <property type="match status" value="1"/>
</dbReference>
<keyword evidence="2" id="KW-0479">Metal-binding</keyword>
<evidence type="ECO:0000313" key="3">
    <source>
        <dbReference type="EMBL" id="GAL08308.1"/>
    </source>
</evidence>
<keyword evidence="3" id="KW-0378">Hydrolase</keyword>
<proteinExistence type="predicted"/>
<name>A0A090R1B0_9GAMM</name>
<gene>
    <name evidence="3" type="ORF">JCM19237_2862</name>
</gene>
<dbReference type="eggNOG" id="COG1785">
    <property type="taxonomic scope" value="Bacteria"/>
</dbReference>
<protein>
    <submittedName>
        <fullName evidence="3">Alkaline phosphatase</fullName>
        <ecNumber evidence="3">3.1.3.1</ecNumber>
    </submittedName>
</protein>
<dbReference type="GO" id="GO:0004035">
    <property type="term" value="F:alkaline phosphatase activity"/>
    <property type="evidence" value="ECO:0007669"/>
    <property type="project" value="UniProtKB-EC"/>
</dbReference>
<keyword evidence="2" id="KW-0460">Magnesium</keyword>
<feature type="binding site" evidence="2">
    <location>
        <position position="15"/>
    </location>
    <ligand>
        <name>Mg(2+)</name>
        <dbReference type="ChEBI" id="CHEBI:18420"/>
    </ligand>
</feature>
<evidence type="ECO:0000256" key="2">
    <source>
        <dbReference type="PIRSR" id="PIRSR601952-2"/>
    </source>
</evidence>
<sequence length="119" mass="13191">MSAGIVATARVTHATPAATYARTPARGWEADYYIKRDGQDGLGCRDIAEQLVNYEIGGGLDVVLGGGRRNFLDYTQTEGYGYRDDGRNLISEWQAKDAGNVYVENREGWCNWMPVIRPA</sequence>
<reference evidence="3 4" key="1">
    <citation type="journal article" date="2014" name="Genome Announc.">
        <title>Draft Genome Sequences of Two Vibrionaceae Species, Vibrio ponticus C121 and Photobacterium aphoticum C119, Isolated as Coral Reef Microbiota.</title>
        <authorList>
            <person name="Al-saari N."/>
            <person name="Meirelles P.M."/>
            <person name="Mino S."/>
            <person name="Suda W."/>
            <person name="Oshima K."/>
            <person name="Hattori M."/>
            <person name="Ohkuma M."/>
            <person name="Thompson F.L."/>
            <person name="Gomez-Gil B."/>
            <person name="Sawabe T."/>
            <person name="Sawabe T."/>
        </authorList>
    </citation>
    <scope>NUCLEOTIDE SEQUENCE [LARGE SCALE GENOMIC DNA]</scope>
    <source>
        <strain evidence="3 4">JCM 19237</strain>
    </source>
</reference>
<dbReference type="STRING" id="754436.JCM19237_2862"/>
<dbReference type="InterPro" id="IPR001952">
    <property type="entry name" value="Alkaline_phosphatase"/>
</dbReference>
<feature type="binding site" evidence="2">
    <location>
        <position position="13"/>
    </location>
    <ligand>
        <name>Mg(2+)</name>
        <dbReference type="ChEBI" id="CHEBI:18420"/>
    </ligand>
</feature>
<dbReference type="InterPro" id="IPR017850">
    <property type="entry name" value="Alkaline_phosphatase_core_sf"/>
</dbReference>
<dbReference type="EMBL" id="BBMN01000024">
    <property type="protein sequence ID" value="GAL08308.1"/>
    <property type="molecule type" value="Genomic_DNA"/>
</dbReference>
<dbReference type="AlphaFoldDB" id="A0A090R1B0"/>
<dbReference type="PANTHER" id="PTHR11596:SF5">
    <property type="entry name" value="ALKALINE PHOSPHATASE"/>
    <property type="match status" value="1"/>
</dbReference>
<organism evidence="3 4">
    <name type="scientific">Photobacterium aphoticum</name>
    <dbReference type="NCBI Taxonomy" id="754436"/>
    <lineage>
        <taxon>Bacteria</taxon>
        <taxon>Pseudomonadati</taxon>
        <taxon>Pseudomonadota</taxon>
        <taxon>Gammaproteobacteria</taxon>
        <taxon>Vibrionales</taxon>
        <taxon>Vibrionaceae</taxon>
        <taxon>Photobacterium</taxon>
    </lineage>
</organism>